<sequence length="420" mass="45466">MGAHSIMVDIEFRTRIDEDRLRGAHGVRISVPETLGRKGLCELVNELVTVDEVKDRVTFDFVVEGRLLRTTLQKLCQRIDWSRERVLLVEYILPTPPPSSRDVQQICSDWISSLDLTSSNGWMVGCYDGGVRAVSTDLGAICEVLLPSAVKDVKALATNDGEHYTIAGTAKGELYFLAQEGLGIVDHISIDEGSINSIALIDVPTWKLACGTWSGNIRVVERTADQDDLNSGTKLKRKKLQRIATDVAFSLEGHSSCVTRLVTSSSNARLISSSWDSSVRLWDTEMSKLISALPTLKPATDVSVVEPSLEQHTTMATSCTDGCIRLLDPRSSSSASIVGTFVGAHQASVSRVLWYPTTMGLLSGGLDGVVHLWDIRSTTVPLFSQKEAHGSGGKVLCIAGGDSQGGFISGGSDGRLRRFT</sequence>
<dbReference type="PANTHER" id="PTHR19855">
    <property type="entry name" value="WD40 REPEAT PROTEIN 12, 37"/>
    <property type="match status" value="1"/>
</dbReference>
<dbReference type="InterPro" id="IPR036322">
    <property type="entry name" value="WD40_repeat_dom_sf"/>
</dbReference>
<dbReference type="InterPro" id="IPR012972">
    <property type="entry name" value="NLE"/>
</dbReference>
<keyword evidence="4" id="KW-0539">Nucleus</keyword>
<dbReference type="InterPro" id="IPR015943">
    <property type="entry name" value="WD40/YVTN_repeat-like_dom_sf"/>
</dbReference>
<dbReference type="InterPro" id="IPR001680">
    <property type="entry name" value="WD40_rpt"/>
</dbReference>
<dbReference type="SUPFAM" id="SSF50978">
    <property type="entry name" value="WD40 repeat-like"/>
    <property type="match status" value="1"/>
</dbReference>
<evidence type="ECO:0000256" key="3">
    <source>
        <dbReference type="ARBA" id="ARBA00022737"/>
    </source>
</evidence>
<evidence type="ECO:0000256" key="1">
    <source>
        <dbReference type="ARBA" id="ARBA00004604"/>
    </source>
</evidence>
<keyword evidence="2 5" id="KW-0853">WD repeat</keyword>
<dbReference type="Pfam" id="PF08154">
    <property type="entry name" value="NLE"/>
    <property type="match status" value="1"/>
</dbReference>
<dbReference type="PROSITE" id="PS50294">
    <property type="entry name" value="WD_REPEATS_REGION"/>
    <property type="match status" value="2"/>
</dbReference>
<feature type="domain" description="NLE" evidence="6">
    <location>
        <begin position="9"/>
        <end position="74"/>
    </location>
</feature>
<organism evidence="7">
    <name type="scientific">Compsopogon caeruleus</name>
    <dbReference type="NCBI Taxonomy" id="31354"/>
    <lineage>
        <taxon>Eukaryota</taxon>
        <taxon>Rhodophyta</taxon>
        <taxon>Compsopogonophyceae</taxon>
        <taxon>Compsopogonales</taxon>
        <taxon>Compsopogonaceae</taxon>
        <taxon>Compsopogon</taxon>
    </lineage>
</organism>
<feature type="repeat" description="WD" evidence="5">
    <location>
        <begin position="251"/>
        <end position="292"/>
    </location>
</feature>
<evidence type="ECO:0000256" key="2">
    <source>
        <dbReference type="ARBA" id="ARBA00022574"/>
    </source>
</evidence>
<dbReference type="SMART" id="SM00320">
    <property type="entry name" value="WD40"/>
    <property type="match status" value="5"/>
</dbReference>
<dbReference type="InterPro" id="IPR019775">
    <property type="entry name" value="WD40_repeat_CS"/>
</dbReference>
<dbReference type="Gene3D" id="2.130.10.10">
    <property type="entry name" value="YVTN repeat-like/Quinoprotein amine dehydrogenase"/>
    <property type="match status" value="2"/>
</dbReference>
<gene>
    <name evidence="7" type="ORF">CCAE0312_LOCUS2513</name>
</gene>
<dbReference type="AlphaFoldDB" id="A0A7S1TA68"/>
<dbReference type="PROSITE" id="PS00678">
    <property type="entry name" value="WD_REPEATS_1"/>
    <property type="match status" value="2"/>
</dbReference>
<dbReference type="Pfam" id="PF00400">
    <property type="entry name" value="WD40"/>
    <property type="match status" value="2"/>
</dbReference>
<feature type="repeat" description="WD" evidence="5">
    <location>
        <begin position="342"/>
        <end position="377"/>
    </location>
</feature>
<evidence type="ECO:0000313" key="7">
    <source>
        <dbReference type="EMBL" id="CAD9230440.1"/>
    </source>
</evidence>
<dbReference type="PANTHER" id="PTHR19855:SF11">
    <property type="entry name" value="RIBOSOME BIOGENESIS PROTEIN WDR12"/>
    <property type="match status" value="1"/>
</dbReference>
<evidence type="ECO:0000256" key="5">
    <source>
        <dbReference type="PROSITE-ProRule" id="PRU00221"/>
    </source>
</evidence>
<proteinExistence type="predicted"/>
<accession>A0A7S1TA68</accession>
<keyword evidence="3" id="KW-0677">Repeat</keyword>
<evidence type="ECO:0000256" key="4">
    <source>
        <dbReference type="ARBA" id="ARBA00023242"/>
    </source>
</evidence>
<dbReference type="EMBL" id="HBGH01004585">
    <property type="protein sequence ID" value="CAD9230440.1"/>
    <property type="molecule type" value="Transcribed_RNA"/>
</dbReference>
<dbReference type="PROSITE" id="PS50082">
    <property type="entry name" value="WD_REPEATS_2"/>
    <property type="match status" value="2"/>
</dbReference>
<evidence type="ECO:0000259" key="6">
    <source>
        <dbReference type="Pfam" id="PF08154"/>
    </source>
</evidence>
<reference evidence="7" key="1">
    <citation type="submission" date="2021-01" db="EMBL/GenBank/DDBJ databases">
        <authorList>
            <person name="Corre E."/>
            <person name="Pelletier E."/>
            <person name="Niang G."/>
            <person name="Scheremetjew M."/>
            <person name="Finn R."/>
            <person name="Kale V."/>
            <person name="Holt S."/>
            <person name="Cochrane G."/>
            <person name="Meng A."/>
            <person name="Brown T."/>
            <person name="Cohen L."/>
        </authorList>
    </citation>
    <scope>NUCLEOTIDE SEQUENCE</scope>
    <source>
        <strain evidence="7">SAG 36.94</strain>
    </source>
</reference>
<dbReference type="GO" id="GO:0005730">
    <property type="term" value="C:nucleolus"/>
    <property type="evidence" value="ECO:0007669"/>
    <property type="project" value="UniProtKB-SubCell"/>
</dbReference>
<protein>
    <recommendedName>
        <fullName evidence="6">NLE domain-containing protein</fullName>
    </recommendedName>
</protein>
<name>A0A7S1TA68_9RHOD</name>
<comment type="subcellular location">
    <subcellularLocation>
        <location evidence="1">Nucleus</location>
        <location evidence="1">Nucleolus</location>
    </subcellularLocation>
</comment>